<proteinExistence type="predicted"/>
<dbReference type="Proteomes" id="UP000030763">
    <property type="component" value="Unassembled WGS sequence"/>
</dbReference>
<evidence type="ECO:0000313" key="1">
    <source>
        <dbReference type="EMBL" id="CDJ59458.1"/>
    </source>
</evidence>
<dbReference type="GeneID" id="25339738"/>
<organism evidence="1 2">
    <name type="scientific">Eimeria maxima</name>
    <name type="common">Coccidian parasite</name>
    <dbReference type="NCBI Taxonomy" id="5804"/>
    <lineage>
        <taxon>Eukaryota</taxon>
        <taxon>Sar</taxon>
        <taxon>Alveolata</taxon>
        <taxon>Apicomplexa</taxon>
        <taxon>Conoidasida</taxon>
        <taxon>Coccidia</taxon>
        <taxon>Eucoccidiorida</taxon>
        <taxon>Eimeriorina</taxon>
        <taxon>Eimeriidae</taxon>
        <taxon>Eimeria</taxon>
    </lineage>
</organism>
<keyword evidence="2" id="KW-1185">Reference proteome</keyword>
<dbReference type="AlphaFoldDB" id="U6M8Q7"/>
<protein>
    <submittedName>
        <fullName evidence="1">Uncharacterized protein</fullName>
    </submittedName>
</protein>
<feature type="non-terminal residue" evidence="1">
    <location>
        <position position="193"/>
    </location>
</feature>
<reference evidence="1" key="1">
    <citation type="submission" date="2013-10" db="EMBL/GenBank/DDBJ databases">
        <title>Genomic analysis of the causative agents of coccidiosis in chickens.</title>
        <authorList>
            <person name="Reid A.J."/>
            <person name="Blake D."/>
            <person name="Billington K."/>
            <person name="Browne H."/>
            <person name="Dunn M."/>
            <person name="Hung S."/>
            <person name="Kawahara F."/>
            <person name="Miranda-Saavedra D."/>
            <person name="Mourier T."/>
            <person name="Nagra H."/>
            <person name="Otto T.D."/>
            <person name="Rawlings N."/>
            <person name="Sanchez A."/>
            <person name="Sanders M."/>
            <person name="Subramaniam C."/>
            <person name="Tay Y."/>
            <person name="Dear P."/>
            <person name="Doerig C."/>
            <person name="Gruber A."/>
            <person name="Parkinson J."/>
            <person name="Shirley M."/>
            <person name="Wan K.L."/>
            <person name="Berriman M."/>
            <person name="Tomley F."/>
            <person name="Pain A."/>
        </authorList>
    </citation>
    <scope>NUCLEOTIDE SEQUENCE [LARGE SCALE GENOMIC DNA]</scope>
    <source>
        <strain evidence="1">Weybridge</strain>
    </source>
</reference>
<sequence>MDAENFAKLTAILDLLDRCKKNLAQAVQLETPVQVQHALQSGRTLSKRSTRSEGLLGFGSANDGLDEDIKDCVVSRGMMRIFDSRQSTNKRSSEGSDCEAHSDCLDYMAEKSFGPPDVDWEDSTWQPPVPSGSFENLSSDDYANLRPQILGQLFDRILDCLQNDFDELNVHLKQDVISLRKKLQDAVETNDDQ</sequence>
<reference evidence="1" key="2">
    <citation type="submission" date="2013-10" db="EMBL/GenBank/DDBJ databases">
        <authorList>
            <person name="Aslett M."/>
        </authorList>
    </citation>
    <scope>NUCLEOTIDE SEQUENCE [LARGE SCALE GENOMIC DNA]</scope>
    <source>
        <strain evidence="1">Weybridge</strain>
    </source>
</reference>
<dbReference type="RefSeq" id="XP_013336106.1">
    <property type="nucleotide sequence ID" value="XM_013480652.1"/>
</dbReference>
<dbReference type="OrthoDB" id="346017at2759"/>
<evidence type="ECO:0000313" key="2">
    <source>
        <dbReference type="Proteomes" id="UP000030763"/>
    </source>
</evidence>
<dbReference type="EMBL" id="HG720426">
    <property type="protein sequence ID" value="CDJ59458.1"/>
    <property type="molecule type" value="Genomic_DNA"/>
</dbReference>
<name>U6M8Q7_EIMMA</name>
<gene>
    <name evidence="1" type="ORF">EMWEY_00057520</name>
</gene>
<dbReference type="VEuPathDB" id="ToxoDB:EMWEY_00057520"/>
<accession>U6M8Q7</accession>